<evidence type="ECO:0000313" key="17">
    <source>
        <dbReference type="WBParaSite" id="EVEC_0000614301-mRNA-1"/>
    </source>
</evidence>
<keyword evidence="3 13" id="KW-0813">Transport</keyword>
<keyword evidence="16" id="KW-1185">Reference proteome</keyword>
<reference evidence="15 16" key="2">
    <citation type="submission" date="2018-10" db="EMBL/GenBank/DDBJ databases">
        <authorList>
            <consortium name="Pathogen Informatics"/>
        </authorList>
    </citation>
    <scope>NUCLEOTIDE SEQUENCE [LARGE SCALE GENOMIC DNA]</scope>
</reference>
<comment type="similarity">
    <text evidence="2 13">Belongs to the tweety family.</text>
</comment>
<evidence type="ECO:0000256" key="7">
    <source>
        <dbReference type="ARBA" id="ARBA00023065"/>
    </source>
</evidence>
<keyword evidence="7 13" id="KW-0406">Ion transport</keyword>
<keyword evidence="12 13" id="KW-0407">Ion channel</keyword>
<feature type="transmembrane region" description="Helical" evidence="13">
    <location>
        <begin position="258"/>
        <end position="279"/>
    </location>
</feature>
<accession>A0A158QAP4</accession>
<keyword evidence="9 13" id="KW-0869">Chloride channel</keyword>
<evidence type="ECO:0000256" key="10">
    <source>
        <dbReference type="ARBA" id="ARBA00023180"/>
    </source>
</evidence>
<evidence type="ECO:0000256" key="9">
    <source>
        <dbReference type="ARBA" id="ARBA00023173"/>
    </source>
</evidence>
<dbReference type="GO" id="GO:0005229">
    <property type="term" value="F:intracellularly calcium-gated chloride channel activity"/>
    <property type="evidence" value="ECO:0007669"/>
    <property type="project" value="TreeGrafter"/>
</dbReference>
<keyword evidence="8 13" id="KW-0472">Membrane</keyword>
<keyword evidence="5 13" id="KW-0812">Transmembrane</keyword>
<keyword evidence="10" id="KW-0325">Glycoprotein</keyword>
<evidence type="ECO:0000313" key="15">
    <source>
        <dbReference type="EMBL" id="VDD91003.1"/>
    </source>
</evidence>
<name>A0A158QAP4_ENTVE</name>
<keyword evidence="11 13" id="KW-0868">Chloride</keyword>
<evidence type="ECO:0000256" key="6">
    <source>
        <dbReference type="ARBA" id="ARBA00022989"/>
    </source>
</evidence>
<feature type="transmembrane region" description="Helical" evidence="13">
    <location>
        <begin position="444"/>
        <end position="468"/>
    </location>
</feature>
<keyword evidence="6 13" id="KW-1133">Transmembrane helix</keyword>
<evidence type="ECO:0000256" key="8">
    <source>
        <dbReference type="ARBA" id="ARBA00023136"/>
    </source>
</evidence>
<dbReference type="GO" id="GO:0034707">
    <property type="term" value="C:chloride channel complex"/>
    <property type="evidence" value="ECO:0007669"/>
    <property type="project" value="UniProtKB-UniRule"/>
</dbReference>
<feature type="transmembrane region" description="Helical" evidence="13">
    <location>
        <begin position="224"/>
        <end position="246"/>
    </location>
</feature>
<feature type="transmembrane region" description="Helical" evidence="13">
    <location>
        <begin position="39"/>
        <end position="63"/>
    </location>
</feature>
<dbReference type="AlphaFoldDB" id="A0A158QAP4"/>
<evidence type="ECO:0000256" key="2">
    <source>
        <dbReference type="ARBA" id="ARBA00009849"/>
    </source>
</evidence>
<dbReference type="STRING" id="51028.A0A158QAP4"/>
<organism evidence="17">
    <name type="scientific">Enterobius vermicularis</name>
    <name type="common">Human pinworm</name>
    <dbReference type="NCBI Taxonomy" id="51028"/>
    <lineage>
        <taxon>Eukaryota</taxon>
        <taxon>Metazoa</taxon>
        <taxon>Ecdysozoa</taxon>
        <taxon>Nematoda</taxon>
        <taxon>Chromadorea</taxon>
        <taxon>Rhabditida</taxon>
        <taxon>Spirurina</taxon>
        <taxon>Oxyuridomorpha</taxon>
        <taxon>Oxyuroidea</taxon>
        <taxon>Oxyuridae</taxon>
        <taxon>Enterobius</taxon>
    </lineage>
</organism>
<comment type="function">
    <text evidence="13">Probable chloride channel.</text>
</comment>
<dbReference type="Pfam" id="PF04906">
    <property type="entry name" value="Tweety"/>
    <property type="match status" value="1"/>
</dbReference>
<evidence type="ECO:0000256" key="4">
    <source>
        <dbReference type="ARBA" id="ARBA00022475"/>
    </source>
</evidence>
<dbReference type="Proteomes" id="UP000274131">
    <property type="component" value="Unassembled WGS sequence"/>
</dbReference>
<dbReference type="EMBL" id="UXUI01008256">
    <property type="protein sequence ID" value="VDD91003.1"/>
    <property type="molecule type" value="Genomic_DNA"/>
</dbReference>
<feature type="transmembrane region" description="Helical" evidence="13">
    <location>
        <begin position="84"/>
        <end position="110"/>
    </location>
</feature>
<protein>
    <recommendedName>
        <fullName evidence="13">Protein tweety homolog</fullName>
    </recommendedName>
</protein>
<sequence>MALNIFTQIFHNIPHFTLTLKKIKPLFVFDLHSDYTQSLIVFVIVTLLVGALLLLTIIITWICQCCTRRDPAVKSRRRVHQLSTILFVISIFCLGVEVGEAFALGISLFANEHINRGVTSSVTGLSYVTTNFRLAYAQCTAMNETFNNATRHVEQLSGEVKTEAARMTDIDEEALADAQSSIQGLGNKFGVVSLELGKVRAILSNVVFLEQARQFGGTAEFERWVLLVTLLSIMLIVLFVGVIAFCRQSKKGTVMFSGLGFAIFIVGWLLFATILPLTIVEVLRSFKKIFFASRVIAVMITWADFCAEGGTFIRNKLSKDMIGTLQFYETCEASQTHDNTPTIMNLKDINGKLSDIQKTASDVDMSLHKLFNDTETVSITFEYFIQFCRRNILGILKIKADLNLILDDVTHSFKGVGALDTQVSCYSFHNDVDKIKQGFCEAGMFGSALLTISLLSLGFFMFLLLLIVSKSWYLFKKLPSDYVEVDDEDPFFPRGNDSTIPVDIYGTHVYNPRTRYANSLDRTEPSTGTTIAPGLPNGSTSTQPSASTALLAGENDWQRATAPPSNPTMFASPPAVGTNSMVRSAYTVRNDDACRYRNYQEQFDV</sequence>
<dbReference type="GO" id="GO:0005886">
    <property type="term" value="C:plasma membrane"/>
    <property type="evidence" value="ECO:0007669"/>
    <property type="project" value="UniProtKB-SubCell"/>
</dbReference>
<evidence type="ECO:0000256" key="3">
    <source>
        <dbReference type="ARBA" id="ARBA00022448"/>
    </source>
</evidence>
<evidence type="ECO:0000256" key="11">
    <source>
        <dbReference type="ARBA" id="ARBA00023214"/>
    </source>
</evidence>
<dbReference type="InterPro" id="IPR006990">
    <property type="entry name" value="Tweety"/>
</dbReference>
<evidence type="ECO:0000313" key="16">
    <source>
        <dbReference type="Proteomes" id="UP000274131"/>
    </source>
</evidence>
<evidence type="ECO:0000256" key="14">
    <source>
        <dbReference type="SAM" id="MobiDB-lite"/>
    </source>
</evidence>
<dbReference type="PANTHER" id="PTHR12424">
    <property type="entry name" value="TWEETY-RELATED"/>
    <property type="match status" value="1"/>
</dbReference>
<evidence type="ECO:0000256" key="1">
    <source>
        <dbReference type="ARBA" id="ARBA00004651"/>
    </source>
</evidence>
<feature type="compositionally biased region" description="Polar residues" evidence="14">
    <location>
        <begin position="537"/>
        <end position="546"/>
    </location>
</feature>
<gene>
    <name evidence="15" type="ORF">EVEC_LOCUS5754</name>
</gene>
<evidence type="ECO:0000256" key="5">
    <source>
        <dbReference type="ARBA" id="ARBA00022692"/>
    </source>
</evidence>
<feature type="region of interest" description="Disordered" evidence="14">
    <location>
        <begin position="519"/>
        <end position="546"/>
    </location>
</feature>
<dbReference type="OrthoDB" id="187568at2759"/>
<dbReference type="WBParaSite" id="EVEC_0000614301-mRNA-1">
    <property type="protein sequence ID" value="EVEC_0000614301-mRNA-1"/>
    <property type="gene ID" value="EVEC_0000614301"/>
</dbReference>
<evidence type="ECO:0000256" key="12">
    <source>
        <dbReference type="ARBA" id="ARBA00023303"/>
    </source>
</evidence>
<reference evidence="17" key="1">
    <citation type="submission" date="2016-04" db="UniProtKB">
        <authorList>
            <consortium name="WormBaseParasite"/>
        </authorList>
    </citation>
    <scope>IDENTIFICATION</scope>
</reference>
<comment type="subcellular location">
    <subcellularLocation>
        <location evidence="1 13">Cell membrane</location>
        <topology evidence="1 13">Multi-pass membrane protein</topology>
    </subcellularLocation>
</comment>
<dbReference type="GO" id="GO:0072320">
    <property type="term" value="F:volume-sensitive chloride channel activity"/>
    <property type="evidence" value="ECO:0007669"/>
    <property type="project" value="TreeGrafter"/>
</dbReference>
<proteinExistence type="inferred from homology"/>
<evidence type="ECO:0000256" key="13">
    <source>
        <dbReference type="RuleBase" id="RU361114"/>
    </source>
</evidence>
<dbReference type="PANTHER" id="PTHR12424:SF8">
    <property type="entry name" value="PROTEIN TWEETY"/>
    <property type="match status" value="1"/>
</dbReference>
<keyword evidence="4" id="KW-1003">Cell membrane</keyword>